<comment type="similarity">
    <text evidence="1 6">Belongs to the sigma-70 factor family. ECF subfamily.</text>
</comment>
<protein>
    <recommendedName>
        <fullName evidence="6">RNA polymerase sigma factor</fullName>
    </recommendedName>
</protein>
<dbReference type="CDD" id="cd06171">
    <property type="entry name" value="Sigma70_r4"/>
    <property type="match status" value="1"/>
</dbReference>
<dbReference type="SUPFAM" id="SSF88946">
    <property type="entry name" value="Sigma2 domain of RNA polymerase sigma factors"/>
    <property type="match status" value="1"/>
</dbReference>
<dbReference type="RefSeq" id="WP_091586561.1">
    <property type="nucleotide sequence ID" value="NZ_FNDU01000009.1"/>
</dbReference>
<dbReference type="EMBL" id="FNDU01000009">
    <property type="protein sequence ID" value="SDI61707.1"/>
    <property type="molecule type" value="Genomic_DNA"/>
</dbReference>
<evidence type="ECO:0000256" key="5">
    <source>
        <dbReference type="ARBA" id="ARBA00023163"/>
    </source>
</evidence>
<evidence type="ECO:0000256" key="6">
    <source>
        <dbReference type="RuleBase" id="RU000716"/>
    </source>
</evidence>
<evidence type="ECO:0000259" key="7">
    <source>
        <dbReference type="Pfam" id="PF04542"/>
    </source>
</evidence>
<dbReference type="InterPro" id="IPR039425">
    <property type="entry name" value="RNA_pol_sigma-70-like"/>
</dbReference>
<evidence type="ECO:0000256" key="3">
    <source>
        <dbReference type="ARBA" id="ARBA00023082"/>
    </source>
</evidence>
<dbReference type="GO" id="GO:0006352">
    <property type="term" value="P:DNA-templated transcription initiation"/>
    <property type="evidence" value="ECO:0007669"/>
    <property type="project" value="InterPro"/>
</dbReference>
<feature type="domain" description="RNA polymerase sigma factor 70 region 4 type 2" evidence="8">
    <location>
        <begin position="115"/>
        <end position="166"/>
    </location>
</feature>
<dbReference type="PANTHER" id="PTHR43133">
    <property type="entry name" value="RNA POLYMERASE ECF-TYPE SIGMA FACTO"/>
    <property type="match status" value="1"/>
</dbReference>
<dbReference type="Gene3D" id="1.10.10.10">
    <property type="entry name" value="Winged helix-like DNA-binding domain superfamily/Winged helix DNA-binding domain"/>
    <property type="match status" value="1"/>
</dbReference>
<dbReference type="GO" id="GO:0016987">
    <property type="term" value="F:sigma factor activity"/>
    <property type="evidence" value="ECO:0007669"/>
    <property type="project" value="UniProtKB-KW"/>
</dbReference>
<dbReference type="InterPro" id="IPR014284">
    <property type="entry name" value="RNA_pol_sigma-70_dom"/>
</dbReference>
<dbReference type="NCBIfam" id="TIGR02937">
    <property type="entry name" value="sigma70-ECF"/>
    <property type="match status" value="1"/>
</dbReference>
<dbReference type="InterPro" id="IPR007627">
    <property type="entry name" value="RNA_pol_sigma70_r2"/>
</dbReference>
<keyword evidence="4 6" id="KW-0238">DNA-binding</keyword>
<dbReference type="InterPro" id="IPR036388">
    <property type="entry name" value="WH-like_DNA-bd_sf"/>
</dbReference>
<organism evidence="9 10">
    <name type="scientific">Alteribacillus bidgolensis</name>
    <dbReference type="NCBI Taxonomy" id="930129"/>
    <lineage>
        <taxon>Bacteria</taxon>
        <taxon>Bacillati</taxon>
        <taxon>Bacillota</taxon>
        <taxon>Bacilli</taxon>
        <taxon>Bacillales</taxon>
        <taxon>Bacillaceae</taxon>
        <taxon>Alteribacillus</taxon>
    </lineage>
</organism>
<dbReference type="Proteomes" id="UP000199017">
    <property type="component" value="Unassembled WGS sequence"/>
</dbReference>
<keyword evidence="5 6" id="KW-0804">Transcription</keyword>
<evidence type="ECO:0000259" key="8">
    <source>
        <dbReference type="Pfam" id="PF08281"/>
    </source>
</evidence>
<keyword evidence="10" id="KW-1185">Reference proteome</keyword>
<dbReference type="InterPro" id="IPR000838">
    <property type="entry name" value="RNA_pol_sigma70_ECF_CS"/>
</dbReference>
<dbReference type="GO" id="GO:0003677">
    <property type="term" value="F:DNA binding"/>
    <property type="evidence" value="ECO:0007669"/>
    <property type="project" value="UniProtKB-KW"/>
</dbReference>
<sequence>MNDDELIQRARSGEEEAFQELIERHYRTVQKFAFQIGVHPPYVEDVTQEVFLKVYRSISTFSGGTFTTWLYSITLNAARDLIRKEKRQKRNLQAMKEKDNGKLFDELETGEETWELHDMIRSLPEKYRIPLILHYFHEQTYREISKVTGVTETAVKTRVMRARNQLKKRYEKAGVIHE</sequence>
<evidence type="ECO:0000313" key="10">
    <source>
        <dbReference type="Proteomes" id="UP000199017"/>
    </source>
</evidence>
<dbReference type="InterPro" id="IPR013249">
    <property type="entry name" value="RNA_pol_sigma70_r4_t2"/>
</dbReference>
<dbReference type="Pfam" id="PF04542">
    <property type="entry name" value="Sigma70_r2"/>
    <property type="match status" value="1"/>
</dbReference>
<evidence type="ECO:0000313" key="9">
    <source>
        <dbReference type="EMBL" id="SDI61707.1"/>
    </source>
</evidence>
<dbReference type="PANTHER" id="PTHR43133:SF60">
    <property type="entry name" value="RNA POLYMERASE SIGMA FACTOR SIGV"/>
    <property type="match status" value="1"/>
</dbReference>
<dbReference type="AlphaFoldDB" id="A0A1G8M1Q6"/>
<accession>A0A1G8M1Q6</accession>
<dbReference type="OrthoDB" id="9784984at2"/>
<proteinExistence type="inferred from homology"/>
<dbReference type="GO" id="GO:0006950">
    <property type="term" value="P:response to stress"/>
    <property type="evidence" value="ECO:0007669"/>
    <property type="project" value="UniProtKB-ARBA"/>
</dbReference>
<name>A0A1G8M1Q6_9BACI</name>
<dbReference type="Gene3D" id="1.10.1740.10">
    <property type="match status" value="1"/>
</dbReference>
<dbReference type="PROSITE" id="PS01063">
    <property type="entry name" value="SIGMA70_ECF"/>
    <property type="match status" value="1"/>
</dbReference>
<dbReference type="SUPFAM" id="SSF88659">
    <property type="entry name" value="Sigma3 and sigma4 domains of RNA polymerase sigma factors"/>
    <property type="match status" value="1"/>
</dbReference>
<feature type="domain" description="RNA polymerase sigma-70 region 2" evidence="7">
    <location>
        <begin position="21"/>
        <end position="87"/>
    </location>
</feature>
<gene>
    <name evidence="9" type="ORF">SAMN05216352_109170</name>
</gene>
<dbReference type="InterPro" id="IPR013325">
    <property type="entry name" value="RNA_pol_sigma_r2"/>
</dbReference>
<dbReference type="InterPro" id="IPR013324">
    <property type="entry name" value="RNA_pol_sigma_r3/r4-like"/>
</dbReference>
<keyword evidence="3 6" id="KW-0731">Sigma factor</keyword>
<reference evidence="9 10" key="1">
    <citation type="submission" date="2016-10" db="EMBL/GenBank/DDBJ databases">
        <authorList>
            <person name="de Groot N.N."/>
        </authorList>
    </citation>
    <scope>NUCLEOTIDE SEQUENCE [LARGE SCALE GENOMIC DNA]</scope>
    <source>
        <strain evidence="10">P4B,CCM 7963,CECT 7998,DSM 25260,IBRC-M 10614,KCTC 13821</strain>
    </source>
</reference>
<dbReference type="STRING" id="930129.SAMN05216352_109170"/>
<keyword evidence="2 6" id="KW-0805">Transcription regulation</keyword>
<evidence type="ECO:0000256" key="2">
    <source>
        <dbReference type="ARBA" id="ARBA00023015"/>
    </source>
</evidence>
<dbReference type="Pfam" id="PF08281">
    <property type="entry name" value="Sigma70_r4_2"/>
    <property type="match status" value="1"/>
</dbReference>
<evidence type="ECO:0000256" key="4">
    <source>
        <dbReference type="ARBA" id="ARBA00023125"/>
    </source>
</evidence>
<evidence type="ECO:0000256" key="1">
    <source>
        <dbReference type="ARBA" id="ARBA00010641"/>
    </source>
</evidence>